<dbReference type="Gene3D" id="1.25.40.10">
    <property type="entry name" value="Tetratricopeptide repeat domain"/>
    <property type="match status" value="1"/>
</dbReference>
<dbReference type="SMART" id="SM00256">
    <property type="entry name" value="FBOX"/>
    <property type="match status" value="1"/>
</dbReference>
<keyword evidence="4" id="KW-1185">Reference proteome</keyword>
<proteinExistence type="predicted"/>
<dbReference type="Gene3D" id="1.20.1280.50">
    <property type="match status" value="1"/>
</dbReference>
<dbReference type="GO" id="GO:0019005">
    <property type="term" value="C:SCF ubiquitin ligase complex"/>
    <property type="evidence" value="ECO:0007669"/>
    <property type="project" value="TreeGrafter"/>
</dbReference>
<protein>
    <recommendedName>
        <fullName evidence="2">F-box domain-containing protein</fullName>
    </recommendedName>
</protein>
<dbReference type="SUPFAM" id="SSF48452">
    <property type="entry name" value="TPR-like"/>
    <property type="match status" value="1"/>
</dbReference>
<dbReference type="PANTHER" id="PTHR13318:SF247">
    <property type="entry name" value="GH16156P"/>
    <property type="match status" value="1"/>
</dbReference>
<organism evidence="3 4">
    <name type="scientific">Circinella minor</name>
    <dbReference type="NCBI Taxonomy" id="1195481"/>
    <lineage>
        <taxon>Eukaryota</taxon>
        <taxon>Fungi</taxon>
        <taxon>Fungi incertae sedis</taxon>
        <taxon>Mucoromycota</taxon>
        <taxon>Mucoromycotina</taxon>
        <taxon>Mucoromycetes</taxon>
        <taxon>Mucorales</taxon>
        <taxon>Lichtheimiaceae</taxon>
        <taxon>Circinella</taxon>
    </lineage>
</organism>
<dbReference type="Proteomes" id="UP000646827">
    <property type="component" value="Unassembled WGS sequence"/>
</dbReference>
<dbReference type="GO" id="GO:0031146">
    <property type="term" value="P:SCF-dependent proteasomal ubiquitin-dependent protein catabolic process"/>
    <property type="evidence" value="ECO:0007669"/>
    <property type="project" value="TreeGrafter"/>
</dbReference>
<evidence type="ECO:0000313" key="3">
    <source>
        <dbReference type="EMBL" id="KAG2225408.1"/>
    </source>
</evidence>
<accession>A0A8H7SBD7</accession>
<dbReference type="PANTHER" id="PTHR13318">
    <property type="entry name" value="PARTNER OF PAIRED, ISOFORM B-RELATED"/>
    <property type="match status" value="1"/>
</dbReference>
<evidence type="ECO:0000256" key="1">
    <source>
        <dbReference type="PROSITE-ProRule" id="PRU00339"/>
    </source>
</evidence>
<dbReference type="InterPro" id="IPR032675">
    <property type="entry name" value="LRR_dom_sf"/>
</dbReference>
<dbReference type="PROSITE" id="PS50005">
    <property type="entry name" value="TPR"/>
    <property type="match status" value="1"/>
</dbReference>
<dbReference type="OrthoDB" id="2335338at2759"/>
<evidence type="ECO:0000313" key="4">
    <source>
        <dbReference type="Proteomes" id="UP000646827"/>
    </source>
</evidence>
<dbReference type="InterPro" id="IPR011990">
    <property type="entry name" value="TPR-like_helical_dom_sf"/>
</dbReference>
<comment type="caution">
    <text evidence="3">The sequence shown here is derived from an EMBL/GenBank/DDBJ whole genome shotgun (WGS) entry which is preliminary data.</text>
</comment>
<feature type="repeat" description="TPR" evidence="1">
    <location>
        <begin position="77"/>
        <end position="110"/>
    </location>
</feature>
<feature type="domain" description="F-box" evidence="2">
    <location>
        <begin position="168"/>
        <end position="215"/>
    </location>
</feature>
<dbReference type="EMBL" id="JAEPRB010000028">
    <property type="protein sequence ID" value="KAG2225408.1"/>
    <property type="molecule type" value="Genomic_DNA"/>
</dbReference>
<dbReference type="SUPFAM" id="SSF81383">
    <property type="entry name" value="F-box domain"/>
    <property type="match status" value="1"/>
</dbReference>
<dbReference type="PROSITE" id="PS50181">
    <property type="entry name" value="FBOX"/>
    <property type="match status" value="1"/>
</dbReference>
<name>A0A8H7SBD7_9FUNG</name>
<dbReference type="Gene3D" id="3.80.10.10">
    <property type="entry name" value="Ribonuclease Inhibitor"/>
    <property type="match status" value="2"/>
</dbReference>
<dbReference type="Pfam" id="PF00646">
    <property type="entry name" value="F-box"/>
    <property type="match status" value="1"/>
</dbReference>
<gene>
    <name evidence="3" type="ORF">INT45_010044</name>
</gene>
<dbReference type="SMART" id="SM00028">
    <property type="entry name" value="TPR"/>
    <property type="match status" value="2"/>
</dbReference>
<evidence type="ECO:0000259" key="2">
    <source>
        <dbReference type="PROSITE" id="PS50181"/>
    </source>
</evidence>
<dbReference type="SUPFAM" id="SSF52047">
    <property type="entry name" value="RNI-like"/>
    <property type="match status" value="2"/>
</dbReference>
<reference evidence="3 4" key="1">
    <citation type="submission" date="2020-12" db="EMBL/GenBank/DDBJ databases">
        <title>Metabolic potential, ecology and presence of endohyphal bacteria is reflected in genomic diversity of Mucoromycotina.</title>
        <authorList>
            <person name="Muszewska A."/>
            <person name="Okrasinska A."/>
            <person name="Steczkiewicz K."/>
            <person name="Drgas O."/>
            <person name="Orlowska M."/>
            <person name="Perlinska-Lenart U."/>
            <person name="Aleksandrzak-Piekarczyk T."/>
            <person name="Szatraj K."/>
            <person name="Zielenkiewicz U."/>
            <person name="Pilsyk S."/>
            <person name="Malc E."/>
            <person name="Mieczkowski P."/>
            <person name="Kruszewska J.S."/>
            <person name="Biernat P."/>
            <person name="Pawlowska J."/>
        </authorList>
    </citation>
    <scope>NUCLEOTIDE SEQUENCE [LARGE SCALE GENOMIC DNA]</scope>
    <source>
        <strain evidence="3 4">CBS 142.35</strain>
    </source>
</reference>
<dbReference type="InterPro" id="IPR019734">
    <property type="entry name" value="TPR_rpt"/>
</dbReference>
<dbReference type="InterPro" id="IPR036047">
    <property type="entry name" value="F-box-like_dom_sf"/>
</dbReference>
<dbReference type="AlphaFoldDB" id="A0A8H7SBD7"/>
<dbReference type="InterPro" id="IPR001810">
    <property type="entry name" value="F-box_dom"/>
</dbReference>
<sequence>METTLNNDITTATTTTTTTTTTHLNNNIIIQQTKELEFNYLQDLCHRGQLAYTLSNYVDAISLYDHVIEHIQGKLIGKIYLRRAIVYEQLGNYQQALQDAQRATIADPTLADGYLVGGNILHVILHQLADASQMYQKGIDHISKKDPKYSQLITCKNQITQEIRQRNTRIIHILPYDIICEIMAKLSIMDRLNFSACCKDFRDYLLDSPVMWQDIHLLPSLLDKIGLIASQHVRRLTLSDIKKNQDVLNRLVNYNWCHIESIHISNSRIHRSSWRQFLQMNKQIKSIQLMDTQAGAEDTTETEGLFHDIFDICSNHLTDLTYIHHIGDRRWYYNFYDRPYPTLKLSNEATQPLALTHLNIACHLTLTYLPQLLPHCSNLKHLAIDADKHEGEDADLIALVERSCPYLHTFHYGNGLMEEDQHITNTMTNTNINNNTHFSTHHHRLRLKQLAYFPNITHPVDHQLAQLVETSHRTLEMFRLSMLMQPATQTLIQLATLGAPQLQRLELLDAPCKYVDKVIRVCPSIRWITLDSVTDNTLDSLMQLEHLQRISISLNMDEITVNKLETFFTSTRSLRHVYISATDHFTDNHLWAIQGHNKKTYNKQDRNHIETLELSGCIATSITVDGIQQFAQQHSETLLQLTLSSTSVPMHDKVVALANLKNLRCLTLRGHGCLDVGKDTVTALFNQRQQGQPSNDTIKTEMKELSVALYRTRDEKPVIYTSDMSPETMNKVERKIQQPDILSRYSHMAWLGMLREP</sequence>
<keyword evidence="1" id="KW-0802">TPR repeat</keyword>